<dbReference type="SUPFAM" id="SSF51004">
    <property type="entry name" value="C-terminal (heme d1) domain of cytochrome cd1-nitrite reductase"/>
    <property type="match status" value="1"/>
</dbReference>
<dbReference type="PANTHER" id="PTHR47197">
    <property type="entry name" value="PROTEIN NIRF"/>
    <property type="match status" value="1"/>
</dbReference>
<dbReference type="Gene3D" id="2.130.10.10">
    <property type="entry name" value="YVTN repeat-like/Quinoprotein amine dehydrogenase"/>
    <property type="match status" value="2"/>
</dbReference>
<protein>
    <submittedName>
        <fullName evidence="7">DNA-binding beta-propeller fold protein YncE</fullName>
    </submittedName>
</protein>
<evidence type="ECO:0000256" key="2">
    <source>
        <dbReference type="ARBA" id="ARBA00022723"/>
    </source>
</evidence>
<name>A0A1Y6BMU7_9BACT</name>
<dbReference type="STRING" id="1513793.SAMN06296036_105118"/>
<dbReference type="AlphaFoldDB" id="A0A1Y6BMU7"/>
<evidence type="ECO:0000256" key="5">
    <source>
        <dbReference type="SAM" id="SignalP"/>
    </source>
</evidence>
<gene>
    <name evidence="7" type="ORF">SAMN06296036_105118</name>
</gene>
<dbReference type="Gene3D" id="1.10.760.10">
    <property type="entry name" value="Cytochrome c-like domain"/>
    <property type="match status" value="1"/>
</dbReference>
<organism evidence="7 8">
    <name type="scientific">Pseudobacteriovorax antillogorgiicola</name>
    <dbReference type="NCBI Taxonomy" id="1513793"/>
    <lineage>
        <taxon>Bacteria</taxon>
        <taxon>Pseudomonadati</taxon>
        <taxon>Bdellovibrionota</taxon>
        <taxon>Oligoflexia</taxon>
        <taxon>Oligoflexales</taxon>
        <taxon>Pseudobacteriovoracaceae</taxon>
        <taxon>Pseudobacteriovorax</taxon>
    </lineage>
</organism>
<dbReference type="GO" id="GO:0003677">
    <property type="term" value="F:DNA binding"/>
    <property type="evidence" value="ECO:0007669"/>
    <property type="project" value="UniProtKB-KW"/>
</dbReference>
<dbReference type="InterPro" id="IPR011048">
    <property type="entry name" value="Haem_d1_sf"/>
</dbReference>
<keyword evidence="7" id="KW-0238">DNA-binding</keyword>
<dbReference type="GO" id="GO:0009055">
    <property type="term" value="F:electron transfer activity"/>
    <property type="evidence" value="ECO:0007669"/>
    <property type="project" value="InterPro"/>
</dbReference>
<evidence type="ECO:0000256" key="3">
    <source>
        <dbReference type="ARBA" id="ARBA00023004"/>
    </source>
</evidence>
<evidence type="ECO:0000313" key="8">
    <source>
        <dbReference type="Proteomes" id="UP000192907"/>
    </source>
</evidence>
<dbReference type="InterPro" id="IPR036909">
    <property type="entry name" value="Cyt_c-like_dom_sf"/>
</dbReference>
<dbReference type="RefSeq" id="WP_132317463.1">
    <property type="nucleotide sequence ID" value="NZ_FWZT01000005.1"/>
</dbReference>
<keyword evidence="2 4" id="KW-0479">Metal-binding</keyword>
<keyword evidence="8" id="KW-1185">Reference proteome</keyword>
<dbReference type="OrthoDB" id="9774579at2"/>
<feature type="signal peptide" evidence="5">
    <location>
        <begin position="1"/>
        <end position="25"/>
    </location>
</feature>
<dbReference type="PANTHER" id="PTHR47197:SF3">
    <property type="entry name" value="DIHYDRO-HEME D1 DEHYDROGENASE"/>
    <property type="match status" value="1"/>
</dbReference>
<feature type="domain" description="Cytochrome c" evidence="6">
    <location>
        <begin position="775"/>
        <end position="928"/>
    </location>
</feature>
<sequence length="928" mass="102991">MLRRPSNCFALLCFMSSFLPLVSQGAESPFHLRVNMLLTEAPKGSLEARWGTVDNREKAETEQIHLLAKAKSMAGRNSHVQLEIYLENKSDEYLDQVKLHIHRASSEDDLFDITEDAYTETPLTVPAVIEVNRMAPFAVRKVSLAVRKSLAPFILGKLTYQPSPSQQAPVSSSNILVTDKGDELWALDSENHQVVVFRLSDYQEVARISVPEGPSSIAYHRGLNRMLVASRLANQVSIIEPMKKTILATIGAQDQLGRELREILASPVDNKAYVNSYVEGTITEIELNPDGQLLSFQSLEIGPRPAKMSMTHDGSEIYVAHFLPRGPIRSNESWLSNIDRKSFKKLKDSIIEDHFNPDQENLACLADFYSNYPPAKLLFDKVKAQDLSLEGVASQLAGVFLSPSGEHAWIPGTRITGALVVLEKGPDADPNLQRFGGLQLAQYVAPIMFPMHVGSDKRLHEIYINDFELAIPTLGNIIRCMNHPLEIEFIDRELKKNGREQINPFLAYPVPQGALSGFGLVKQISFSEGGRLAFLLSHSSDEIAVYDNVEFHPASQEHFQLSGSNPKGMAISPDYKQAFVLYENSPHISVLDISAYSRAAGDLRFPEQIPYYYGPSLQNPIQLGSLPSFPLNRKIDQAPLEPRIKERAQLALWSKDPLSPDLRRGKILFSSANPDKYPVSQNRLGACASCHPDGGSDGSSWVTMEGSRRTMSLRGGVKDRGWLHISATHKDAHEFVELVVKERLGGKLNKDDLRNLSLYLDEGIPKLQNPRVNQELAAQGQLLFQQKCQFCHQGPAYTSGHLTMGEEPALYNLGTGNLDHGVGSGKFFSTLIGISDSASQEIMEALLGDRRLGPGDPIQEILDFRQRPVREIGQFKAPSLVNTFDYSIYLHDGSAASLKDAIKAIAAKLNYQLKDDEVDALEAYLKTL</sequence>
<evidence type="ECO:0000313" key="7">
    <source>
        <dbReference type="EMBL" id="SMF11879.1"/>
    </source>
</evidence>
<dbReference type="EMBL" id="FWZT01000005">
    <property type="protein sequence ID" value="SMF11879.1"/>
    <property type="molecule type" value="Genomic_DNA"/>
</dbReference>
<proteinExistence type="predicted"/>
<evidence type="ECO:0000256" key="4">
    <source>
        <dbReference type="PROSITE-ProRule" id="PRU00433"/>
    </source>
</evidence>
<dbReference type="InterPro" id="IPR015943">
    <property type="entry name" value="WD40/YVTN_repeat-like_dom_sf"/>
</dbReference>
<evidence type="ECO:0000256" key="1">
    <source>
        <dbReference type="ARBA" id="ARBA00022617"/>
    </source>
</evidence>
<dbReference type="GO" id="GO:0020037">
    <property type="term" value="F:heme binding"/>
    <property type="evidence" value="ECO:0007669"/>
    <property type="project" value="InterPro"/>
</dbReference>
<reference evidence="8" key="1">
    <citation type="submission" date="2017-04" db="EMBL/GenBank/DDBJ databases">
        <authorList>
            <person name="Varghese N."/>
            <person name="Submissions S."/>
        </authorList>
    </citation>
    <scope>NUCLEOTIDE SEQUENCE [LARGE SCALE GENOMIC DNA]</scope>
    <source>
        <strain evidence="8">RKEM611</strain>
    </source>
</reference>
<dbReference type="GO" id="GO:0046872">
    <property type="term" value="F:metal ion binding"/>
    <property type="evidence" value="ECO:0007669"/>
    <property type="project" value="UniProtKB-KW"/>
</dbReference>
<dbReference type="InterPro" id="IPR009056">
    <property type="entry name" value="Cyt_c-like_dom"/>
</dbReference>
<dbReference type="PROSITE" id="PS51007">
    <property type="entry name" value="CYTC"/>
    <property type="match status" value="2"/>
</dbReference>
<dbReference type="SUPFAM" id="SSF46626">
    <property type="entry name" value="Cytochrome c"/>
    <property type="match status" value="2"/>
</dbReference>
<keyword evidence="1 4" id="KW-0349">Heme</keyword>
<evidence type="ECO:0000259" key="6">
    <source>
        <dbReference type="PROSITE" id="PS51007"/>
    </source>
</evidence>
<keyword evidence="5" id="KW-0732">Signal</keyword>
<feature type="chain" id="PRO_5012848235" evidence="5">
    <location>
        <begin position="26"/>
        <end position="928"/>
    </location>
</feature>
<keyword evidence="3 4" id="KW-0408">Iron</keyword>
<feature type="domain" description="Cytochrome c" evidence="6">
    <location>
        <begin position="660"/>
        <end position="764"/>
    </location>
</feature>
<dbReference type="Proteomes" id="UP000192907">
    <property type="component" value="Unassembled WGS sequence"/>
</dbReference>
<dbReference type="InterPro" id="IPR051200">
    <property type="entry name" value="Host-pathogen_enzymatic-act"/>
</dbReference>
<accession>A0A1Y6BMU7</accession>